<organism evidence="1 2">
    <name type="scientific">Capnocytophaga canimorsus</name>
    <dbReference type="NCBI Taxonomy" id="28188"/>
    <lineage>
        <taxon>Bacteria</taxon>
        <taxon>Pseudomonadati</taxon>
        <taxon>Bacteroidota</taxon>
        <taxon>Flavobacteriia</taxon>
        <taxon>Flavobacteriales</taxon>
        <taxon>Flavobacteriaceae</taxon>
        <taxon>Capnocytophaga</taxon>
    </lineage>
</organism>
<dbReference type="Proteomes" id="UP000243136">
    <property type="component" value="Chromosome"/>
</dbReference>
<gene>
    <name evidence="1" type="ORF">CGC56_05065</name>
</gene>
<evidence type="ECO:0000313" key="1">
    <source>
        <dbReference type="EMBL" id="ATA91594.1"/>
    </source>
</evidence>
<evidence type="ECO:0000313" key="2">
    <source>
        <dbReference type="Proteomes" id="UP000243136"/>
    </source>
</evidence>
<accession>A0A0B7IGG8</accession>
<dbReference type="EMBL" id="CP022388">
    <property type="protein sequence ID" value="ATA91594.1"/>
    <property type="molecule type" value="Genomic_DNA"/>
</dbReference>
<proteinExistence type="predicted"/>
<protein>
    <submittedName>
        <fullName evidence="1">Uncharacterized protein</fullName>
    </submittedName>
</protein>
<reference evidence="2" key="1">
    <citation type="submission" date="2017-06" db="EMBL/GenBank/DDBJ databases">
        <title>Capnocytophaga spp. assemblies.</title>
        <authorList>
            <person name="Gulvik C.A."/>
        </authorList>
    </citation>
    <scope>NUCLEOTIDE SEQUENCE [LARGE SCALE GENOMIC DNA]</scope>
    <source>
        <strain evidence="2">H5594</strain>
    </source>
</reference>
<dbReference type="RefSeq" id="WP_044729719.1">
    <property type="nucleotide sequence ID" value="NZ_CP022388.1"/>
</dbReference>
<name>A0A0B7IGG8_9FLAO</name>
<dbReference type="AlphaFoldDB" id="A0A0B7IGG8"/>
<sequence>MKTNHLFLDVSEINNYEQIISEIINDPNFEHIYDVEAYIADIDKKRDLNSLEHKRAVFTIIKGLLDTSLIEVDTQFIRPKHVQNPKTEEELFAYLDEYWDKVDKDIRGYLVFFENKKQI</sequence>